<evidence type="ECO:0008006" key="4">
    <source>
        <dbReference type="Google" id="ProtNLM"/>
    </source>
</evidence>
<dbReference type="Proteomes" id="UP000756346">
    <property type="component" value="Unassembled WGS sequence"/>
</dbReference>
<organism evidence="2 3">
    <name type="scientific">Microdochium trichocladiopsis</name>
    <dbReference type="NCBI Taxonomy" id="1682393"/>
    <lineage>
        <taxon>Eukaryota</taxon>
        <taxon>Fungi</taxon>
        <taxon>Dikarya</taxon>
        <taxon>Ascomycota</taxon>
        <taxon>Pezizomycotina</taxon>
        <taxon>Sordariomycetes</taxon>
        <taxon>Xylariomycetidae</taxon>
        <taxon>Xylariales</taxon>
        <taxon>Microdochiaceae</taxon>
        <taxon>Microdochium</taxon>
    </lineage>
</organism>
<evidence type="ECO:0000313" key="3">
    <source>
        <dbReference type="Proteomes" id="UP000756346"/>
    </source>
</evidence>
<sequence>MLRTYSVQALSLFWALSLASPVPAPAAAPTPGPVLSNVTAHDLGMTRIPYDNLPVKVQYYTDYGCTKYNTEFVLQAWKCYNYSYTGTHSANALYWPDRFNKEIFYCSYYSGKDCQGSRQSFTTTVTYALSIYGVYSYAVKEP</sequence>
<feature type="chain" id="PRO_5040310188" description="Secreted protein" evidence="1">
    <location>
        <begin position="20"/>
        <end position="142"/>
    </location>
</feature>
<keyword evidence="3" id="KW-1185">Reference proteome</keyword>
<dbReference type="AlphaFoldDB" id="A0A9P8Y5Y4"/>
<proteinExistence type="predicted"/>
<evidence type="ECO:0000256" key="1">
    <source>
        <dbReference type="SAM" id="SignalP"/>
    </source>
</evidence>
<comment type="caution">
    <text evidence="2">The sequence shown here is derived from an EMBL/GenBank/DDBJ whole genome shotgun (WGS) entry which is preliminary data.</text>
</comment>
<evidence type="ECO:0000313" key="2">
    <source>
        <dbReference type="EMBL" id="KAH7032685.1"/>
    </source>
</evidence>
<name>A0A9P8Y5Y4_9PEZI</name>
<dbReference type="OrthoDB" id="5133123at2759"/>
<reference evidence="2" key="1">
    <citation type="journal article" date="2021" name="Nat. Commun.">
        <title>Genetic determinants of endophytism in the Arabidopsis root mycobiome.</title>
        <authorList>
            <person name="Mesny F."/>
            <person name="Miyauchi S."/>
            <person name="Thiergart T."/>
            <person name="Pickel B."/>
            <person name="Atanasova L."/>
            <person name="Karlsson M."/>
            <person name="Huettel B."/>
            <person name="Barry K.W."/>
            <person name="Haridas S."/>
            <person name="Chen C."/>
            <person name="Bauer D."/>
            <person name="Andreopoulos W."/>
            <person name="Pangilinan J."/>
            <person name="LaButti K."/>
            <person name="Riley R."/>
            <person name="Lipzen A."/>
            <person name="Clum A."/>
            <person name="Drula E."/>
            <person name="Henrissat B."/>
            <person name="Kohler A."/>
            <person name="Grigoriev I.V."/>
            <person name="Martin F.M."/>
            <person name="Hacquard S."/>
        </authorList>
    </citation>
    <scope>NUCLEOTIDE SEQUENCE</scope>
    <source>
        <strain evidence="2">MPI-CAGE-CH-0230</strain>
    </source>
</reference>
<keyword evidence="1" id="KW-0732">Signal</keyword>
<dbReference type="EMBL" id="JAGTJQ010000004">
    <property type="protein sequence ID" value="KAH7032685.1"/>
    <property type="molecule type" value="Genomic_DNA"/>
</dbReference>
<feature type="signal peptide" evidence="1">
    <location>
        <begin position="1"/>
        <end position="19"/>
    </location>
</feature>
<protein>
    <recommendedName>
        <fullName evidence="4">Secreted protein</fullName>
    </recommendedName>
</protein>
<gene>
    <name evidence="2" type="ORF">B0I36DRAFT_361462</name>
</gene>
<dbReference type="RefSeq" id="XP_046013517.1">
    <property type="nucleotide sequence ID" value="XM_046158480.1"/>
</dbReference>
<dbReference type="GeneID" id="70188026"/>
<accession>A0A9P8Y5Y4</accession>